<proteinExistence type="predicted"/>
<evidence type="ECO:0000313" key="1">
    <source>
        <dbReference type="EMBL" id="CAJ72887.1"/>
    </source>
</evidence>
<dbReference type="EMBL" id="CT573072">
    <property type="protein sequence ID" value="CAJ72887.1"/>
    <property type="molecule type" value="Genomic_DNA"/>
</dbReference>
<sequence>MFGHERIIPVIANTSPLYRAANIPGGFRLQTNVIKLSKRPQKSPLIKGKKGGGCF</sequence>
<accession>Q1PXW6</accession>
<gene>
    <name evidence="1" type="ORF">kustd2142</name>
</gene>
<reference evidence="1" key="2">
    <citation type="submission" date="2006-01" db="EMBL/GenBank/DDBJ databases">
        <authorList>
            <person name="Genoscope"/>
        </authorList>
    </citation>
    <scope>NUCLEOTIDE SEQUENCE</scope>
</reference>
<protein>
    <submittedName>
        <fullName evidence="1">Uncharacterized protein</fullName>
    </submittedName>
</protein>
<dbReference type="AlphaFoldDB" id="Q1PXW6"/>
<reference evidence="1" key="1">
    <citation type="journal article" date="2006" name="Nature">
        <title>Deciphering the evolution and metabolism of an anammox bacterium from a community genome.</title>
        <authorList>
            <person name="Strous M."/>
            <person name="Pelletier E."/>
            <person name="Mangenot S."/>
            <person name="Rattei T."/>
            <person name="Lehner A."/>
            <person name="Taylor M.W."/>
            <person name="Horn M."/>
            <person name="Daims H."/>
            <person name="Bartol-Mavel D."/>
            <person name="Wincker P."/>
            <person name="Barbe V."/>
            <person name="Fonknechten N."/>
            <person name="Vallenet D."/>
            <person name="Segurens B."/>
            <person name="Schenowitz-Truong C."/>
            <person name="Medigue C."/>
            <person name="Collingro A."/>
            <person name="Snel B."/>
            <person name="Dutilh B.E."/>
            <person name="OpDenCamp H.J.M."/>
            <person name="vanDerDrift C."/>
            <person name="Cirpus I."/>
            <person name="vanDePas-Schoonen K.T."/>
            <person name="Harhangi H.R."/>
            <person name="vanNiftrik L."/>
            <person name="Schmid M."/>
            <person name="Keltjens J."/>
            <person name="vanDeVossenberg J."/>
            <person name="Kartal B."/>
            <person name="Meier H."/>
            <person name="Frishman D."/>
            <person name="Huynen M.A."/>
            <person name="Mewes H."/>
            <person name="Weissenbach J."/>
            <person name="Jetten M.S.M."/>
            <person name="Wagner M."/>
            <person name="LePaslier D."/>
        </authorList>
    </citation>
    <scope>NUCLEOTIDE SEQUENCE</scope>
</reference>
<organism evidence="1">
    <name type="scientific">Kuenenia stuttgartiensis</name>
    <dbReference type="NCBI Taxonomy" id="174633"/>
    <lineage>
        <taxon>Bacteria</taxon>
        <taxon>Pseudomonadati</taxon>
        <taxon>Planctomycetota</taxon>
        <taxon>Candidatus Brocadiia</taxon>
        <taxon>Candidatus Brocadiales</taxon>
        <taxon>Candidatus Brocadiaceae</taxon>
        <taxon>Candidatus Kuenenia</taxon>
    </lineage>
</organism>
<name>Q1PXW6_KUEST</name>